<organism evidence="4 5">
    <name type="scientific">Aliishimia ponticola</name>
    <dbReference type="NCBI Taxonomy" id="2499833"/>
    <lineage>
        <taxon>Bacteria</taxon>
        <taxon>Pseudomonadati</taxon>
        <taxon>Pseudomonadota</taxon>
        <taxon>Alphaproteobacteria</taxon>
        <taxon>Rhodobacterales</taxon>
        <taxon>Paracoccaceae</taxon>
        <taxon>Aliishimia</taxon>
    </lineage>
</organism>
<comment type="caution">
    <text evidence="4">The sequence shown here is derived from an EMBL/GenBank/DDBJ whole genome shotgun (WGS) entry which is preliminary data.</text>
</comment>
<gene>
    <name evidence="4" type="ORF">E4Z66_15730</name>
</gene>
<evidence type="ECO:0000256" key="2">
    <source>
        <dbReference type="SAM" id="MobiDB-lite"/>
    </source>
</evidence>
<feature type="region of interest" description="Disordered" evidence="2">
    <location>
        <begin position="707"/>
        <end position="736"/>
    </location>
</feature>
<dbReference type="InterPro" id="IPR050330">
    <property type="entry name" value="Bact_OuterMem_StrucFunc"/>
</dbReference>
<accession>A0A4S4NGR6</accession>
<keyword evidence="5" id="KW-1185">Reference proteome</keyword>
<dbReference type="InterPro" id="IPR006665">
    <property type="entry name" value="OmpA-like"/>
</dbReference>
<dbReference type="CDD" id="cd07185">
    <property type="entry name" value="OmpA_C-like"/>
    <property type="match status" value="1"/>
</dbReference>
<protein>
    <submittedName>
        <fullName evidence="4">OmpA family protein</fullName>
    </submittedName>
</protein>
<dbReference type="Proteomes" id="UP000306602">
    <property type="component" value="Unassembled WGS sequence"/>
</dbReference>
<evidence type="ECO:0000256" key="1">
    <source>
        <dbReference type="PROSITE-ProRule" id="PRU00473"/>
    </source>
</evidence>
<dbReference type="OrthoDB" id="5525824at2"/>
<dbReference type="EMBL" id="SRKY01000004">
    <property type="protein sequence ID" value="THH35270.1"/>
    <property type="molecule type" value="Genomic_DNA"/>
</dbReference>
<proteinExistence type="predicted"/>
<feature type="domain" description="OmpA-like" evidence="3">
    <location>
        <begin position="588"/>
        <end position="708"/>
    </location>
</feature>
<dbReference type="Gene3D" id="3.40.1520.20">
    <property type="match status" value="3"/>
</dbReference>
<dbReference type="SUPFAM" id="SSF103088">
    <property type="entry name" value="OmpA-like"/>
    <property type="match status" value="1"/>
</dbReference>
<dbReference type="InterPro" id="IPR036737">
    <property type="entry name" value="OmpA-like_sf"/>
</dbReference>
<dbReference type="PANTHER" id="PTHR30329:SF21">
    <property type="entry name" value="LIPOPROTEIN YIAD-RELATED"/>
    <property type="match status" value="1"/>
</dbReference>
<feature type="region of interest" description="Disordered" evidence="2">
    <location>
        <begin position="680"/>
        <end position="699"/>
    </location>
</feature>
<evidence type="ECO:0000313" key="4">
    <source>
        <dbReference type="EMBL" id="THH35270.1"/>
    </source>
</evidence>
<evidence type="ECO:0000259" key="3">
    <source>
        <dbReference type="PROSITE" id="PS51123"/>
    </source>
</evidence>
<sequence length="736" mass="74912">MLVLGVGALGWYGSTNNAKTMEAEVTEAARAAAEGTVHPVMTRVSGRDIVVSGVANGEAERDQILAAMNDVTGRRVVRDELRVLETASPFALNASKTADGVTYAGVIPTEVDRATLAARIGAAADDLDLMAGAPDSAWTGVVMQGLDGLAPLQDGTMDVSDRTVSLTGTARTPAEDAAARAALSDLPDGYDTSIDVTVLDDGTPLRLAMDLAEDGAVTATGKVPAALERSALTEALARDFDGELAQSVLPPATDGWADASKIGAEALGKLHSGALRMTEDSLTLTGAATPDAKAEAEALLAGLPAGISASSDIALYDDGAPFSLEMAKGDDSAAPTGKFPADLPAAEIIGTRPATGIRNAFVSDETGSFATVASNGAEALSQLENGKLTVVGTEVTLTGTAKTPTEADAAMALLGDLPEGYAATFDIATRDDGTPPNFDVTYLADQGASVSGKLPAGLELSGIAGALGLADVSGEPVQGLIGEATQATEQLNAVSGWLPELETMTFNSNDDVVTVTASAAPGVDEGLVTAGLTEALGANASVTVTAMTDLPDDGATRTNRATGRAERFTNGFWLPVLDFVSDAETCEAQSTAALQDDKINFVSGSAQLDAQSVRAVNAVAAIVRKCLAETDLNVEIGGHTDSQGGDDLNRQLSQSRAEAVRAALIARGVAEADITATGYGEDQPIADNETAEGRAANRRTTITWYEPVAEAEEAAAEPEAGADAAADKDNTTNAGE</sequence>
<reference evidence="4 5" key="1">
    <citation type="submission" date="2019-04" db="EMBL/GenBank/DDBJ databases">
        <title>Shimia ponticola sp. nov., isolated from seawater.</title>
        <authorList>
            <person name="Kim Y.-O."/>
            <person name="Yoon J.-H."/>
        </authorList>
    </citation>
    <scope>NUCLEOTIDE SEQUENCE [LARGE SCALE GENOMIC DNA]</scope>
    <source>
        <strain evidence="4 5">MYP11</strain>
    </source>
</reference>
<dbReference type="Gene3D" id="3.30.1330.60">
    <property type="entry name" value="OmpA-like domain"/>
    <property type="match status" value="1"/>
</dbReference>
<dbReference type="Pfam" id="PF00691">
    <property type="entry name" value="OmpA"/>
    <property type="match status" value="1"/>
</dbReference>
<dbReference type="RefSeq" id="WP_136464002.1">
    <property type="nucleotide sequence ID" value="NZ_SRKY01000004.1"/>
</dbReference>
<dbReference type="AlphaFoldDB" id="A0A4S4NGR6"/>
<evidence type="ECO:0000313" key="5">
    <source>
        <dbReference type="Proteomes" id="UP000306602"/>
    </source>
</evidence>
<dbReference type="PROSITE" id="PS51123">
    <property type="entry name" value="OMPA_2"/>
    <property type="match status" value="1"/>
</dbReference>
<dbReference type="GO" id="GO:0016020">
    <property type="term" value="C:membrane"/>
    <property type="evidence" value="ECO:0007669"/>
    <property type="project" value="UniProtKB-UniRule"/>
</dbReference>
<keyword evidence="1" id="KW-0472">Membrane</keyword>
<dbReference type="PANTHER" id="PTHR30329">
    <property type="entry name" value="STATOR ELEMENT OF FLAGELLAR MOTOR COMPLEX"/>
    <property type="match status" value="1"/>
</dbReference>
<name>A0A4S4NGR6_9RHOB</name>